<dbReference type="GO" id="GO:0005262">
    <property type="term" value="F:calcium channel activity"/>
    <property type="evidence" value="ECO:0007669"/>
    <property type="project" value="InterPro"/>
</dbReference>
<proteinExistence type="predicted"/>
<sequence>MASSLSSLRYGDSLSVRCVVAISATTVMLCKAISRLLIYCTARYNSHRASSPPSSTTPGSSIHGIRDPTDCSMVFLYLLCSMSIGTNLQKFLGGAPLHAAAVVGGGSSSRTIWNIENLPMEIEFAEAYLPMEIEFVEASPDSDSK</sequence>
<dbReference type="GO" id="GO:0032469">
    <property type="term" value="P:endoplasmic reticulum calcium ion homeostasis"/>
    <property type="evidence" value="ECO:0007669"/>
    <property type="project" value="InterPro"/>
</dbReference>
<dbReference type="AlphaFoldDB" id="A0AAV5FYE4"/>
<reference evidence="1" key="1">
    <citation type="journal article" date="2018" name="DNA Res.">
        <title>Multiple hybrid de novo genome assembly of finger millet, an orphan allotetraploid crop.</title>
        <authorList>
            <person name="Hatakeyama M."/>
            <person name="Aluri S."/>
            <person name="Balachadran M.T."/>
            <person name="Sivarajan S.R."/>
            <person name="Patrignani A."/>
            <person name="Gruter S."/>
            <person name="Poveda L."/>
            <person name="Shimizu-Inatsugi R."/>
            <person name="Baeten J."/>
            <person name="Francoijs K.J."/>
            <person name="Nataraja K.N."/>
            <person name="Reddy Y.A.N."/>
            <person name="Phadnis S."/>
            <person name="Ravikumar R.L."/>
            <person name="Schlapbach R."/>
            <person name="Sreeman S.M."/>
            <person name="Shimizu K.K."/>
        </authorList>
    </citation>
    <scope>NUCLEOTIDE SEQUENCE</scope>
</reference>
<dbReference type="EMBL" id="BQKI01000098">
    <property type="protein sequence ID" value="GJN39505.1"/>
    <property type="molecule type" value="Genomic_DNA"/>
</dbReference>
<comment type="caution">
    <text evidence="1">The sequence shown here is derived from an EMBL/GenBank/DDBJ whole genome shotgun (WGS) entry which is preliminary data.</text>
</comment>
<name>A0AAV5FYE4_ELECO</name>
<protein>
    <submittedName>
        <fullName evidence="1">Uncharacterized protein</fullName>
    </submittedName>
</protein>
<accession>A0AAV5FYE4</accession>
<evidence type="ECO:0000313" key="1">
    <source>
        <dbReference type="EMBL" id="GJN39505.1"/>
    </source>
</evidence>
<dbReference type="GO" id="GO:0005789">
    <property type="term" value="C:endoplasmic reticulum membrane"/>
    <property type="evidence" value="ECO:0007669"/>
    <property type="project" value="InterPro"/>
</dbReference>
<evidence type="ECO:0000313" key="2">
    <source>
        <dbReference type="Proteomes" id="UP001054889"/>
    </source>
</evidence>
<dbReference type="PANTHER" id="PTHR20917:SF0">
    <property type="entry name" value="CALCIUM LOAD-ACTIVATED CALCIUM CHANNEL"/>
    <property type="match status" value="1"/>
</dbReference>
<organism evidence="1 2">
    <name type="scientific">Eleusine coracana subsp. coracana</name>
    <dbReference type="NCBI Taxonomy" id="191504"/>
    <lineage>
        <taxon>Eukaryota</taxon>
        <taxon>Viridiplantae</taxon>
        <taxon>Streptophyta</taxon>
        <taxon>Embryophyta</taxon>
        <taxon>Tracheophyta</taxon>
        <taxon>Spermatophyta</taxon>
        <taxon>Magnoliopsida</taxon>
        <taxon>Liliopsida</taxon>
        <taxon>Poales</taxon>
        <taxon>Poaceae</taxon>
        <taxon>PACMAD clade</taxon>
        <taxon>Chloridoideae</taxon>
        <taxon>Cynodonteae</taxon>
        <taxon>Eleusininae</taxon>
        <taxon>Eleusine</taxon>
    </lineage>
</organism>
<dbReference type="PANTHER" id="PTHR20917">
    <property type="entry name" value="PNAS-RELATED"/>
    <property type="match status" value="1"/>
</dbReference>
<dbReference type="Proteomes" id="UP001054889">
    <property type="component" value="Unassembled WGS sequence"/>
</dbReference>
<dbReference type="InterPro" id="IPR008559">
    <property type="entry name" value="TMCO1"/>
</dbReference>
<keyword evidence="2" id="KW-1185">Reference proteome</keyword>
<reference evidence="1" key="2">
    <citation type="submission" date="2021-12" db="EMBL/GenBank/DDBJ databases">
        <title>Resequencing data analysis of finger millet.</title>
        <authorList>
            <person name="Hatakeyama M."/>
            <person name="Aluri S."/>
            <person name="Balachadran M.T."/>
            <person name="Sivarajan S.R."/>
            <person name="Poveda L."/>
            <person name="Shimizu-Inatsugi R."/>
            <person name="Schlapbach R."/>
            <person name="Sreeman S.M."/>
            <person name="Shimizu K.K."/>
        </authorList>
    </citation>
    <scope>NUCLEOTIDE SEQUENCE</scope>
</reference>
<gene>
    <name evidence="1" type="primary">gb28628</name>
    <name evidence="1" type="ORF">PR202_gb28628</name>
</gene>